<evidence type="ECO:0000256" key="1">
    <source>
        <dbReference type="SAM" id="Coils"/>
    </source>
</evidence>
<organism evidence="2 3">
    <name type="scientific">Halobacillus trueperi</name>
    <dbReference type="NCBI Taxonomy" id="156205"/>
    <lineage>
        <taxon>Bacteria</taxon>
        <taxon>Bacillati</taxon>
        <taxon>Bacillota</taxon>
        <taxon>Bacilli</taxon>
        <taxon>Bacillales</taxon>
        <taxon>Bacillaceae</taxon>
        <taxon>Halobacillus</taxon>
    </lineage>
</organism>
<dbReference type="AlphaFoldDB" id="A0A3D8VPW6"/>
<keyword evidence="1" id="KW-0175">Coiled coil</keyword>
<proteinExistence type="predicted"/>
<evidence type="ECO:0000313" key="2">
    <source>
        <dbReference type="EMBL" id="RDY71430.1"/>
    </source>
</evidence>
<sequence>MKKYSVIIVLLVVIASVSLFIGNGNNKQEALKKETIGEITLEIKGQSLPLRGKVVCIQEEDCSVSEEQRSISQLEKELKIKEYELKRGSEITISFSTVDPDMIFYDEMDKNSVTTKSVEGKSFEVYGLDGSEKVYRIGVQWEDADGEITRAYYPIRVSIM</sequence>
<gene>
    <name evidence="2" type="ORF">DXT76_07545</name>
</gene>
<dbReference type="EMBL" id="QTLC01000030">
    <property type="protein sequence ID" value="RDY71430.1"/>
    <property type="molecule type" value="Genomic_DNA"/>
</dbReference>
<comment type="caution">
    <text evidence="2">The sequence shown here is derived from an EMBL/GenBank/DDBJ whole genome shotgun (WGS) entry which is preliminary data.</text>
</comment>
<protein>
    <submittedName>
        <fullName evidence="2">Uncharacterized protein</fullName>
    </submittedName>
</protein>
<name>A0A3D8VPW6_9BACI</name>
<reference evidence="2 3" key="1">
    <citation type="submission" date="2018-08" db="EMBL/GenBank/DDBJ databases">
        <title>Genome sequence of strict halophilic Halobacillus trueperi SS1 isolated from Lunsu, a salty water body of North West Himalayas.</title>
        <authorList>
            <person name="Gupta S."/>
            <person name="Sharma P."/>
            <person name="Dev K."/>
            <person name="Baumler D."/>
            <person name="Sourirajan A."/>
        </authorList>
    </citation>
    <scope>NUCLEOTIDE SEQUENCE [LARGE SCALE GENOMIC DNA]</scope>
    <source>
        <strain evidence="2 3">SS1</strain>
    </source>
</reference>
<dbReference type="RefSeq" id="WP_115893840.1">
    <property type="nucleotide sequence ID" value="NZ_QTLC01000030.1"/>
</dbReference>
<accession>A0A3D8VPW6</accession>
<evidence type="ECO:0000313" key="3">
    <source>
        <dbReference type="Proteomes" id="UP000257032"/>
    </source>
</evidence>
<dbReference type="Proteomes" id="UP000257032">
    <property type="component" value="Unassembled WGS sequence"/>
</dbReference>
<feature type="coiled-coil region" evidence="1">
    <location>
        <begin position="57"/>
        <end position="84"/>
    </location>
</feature>